<dbReference type="EMBL" id="LT594323">
    <property type="protein sequence ID" value="SBT40765.1"/>
    <property type="molecule type" value="Genomic_DNA"/>
</dbReference>
<sequence>MSDWDQFLHEVTWFLPAGESVVVGEARPWTRGSVDGLPELSALLGSAELTPVFVGGNAFELLAWGPSDDRRGWLCRPPRDVDSDCVTSTHRSFWRLCGGIVERFREPDSWWINQNEVLTVDAAHVPVAGVLADYAWLWEDHGVEIPINPDEYNAVAVEGNGNLTLAHRDDERLLLFAPDHAFANVTPLAGSPPYSLLTIDHVPDLAAWIEVCAAAWR</sequence>
<dbReference type="AlphaFoldDB" id="A0A1A8ZAA5"/>
<reference evidence="2" key="1">
    <citation type="submission" date="2016-06" db="EMBL/GenBank/DDBJ databases">
        <authorList>
            <person name="Varghese N."/>
            <person name="Submissions Spin"/>
        </authorList>
    </citation>
    <scope>NUCLEOTIDE SEQUENCE [LARGE SCALE GENOMIC DNA]</scope>
    <source>
        <strain evidence="2">DSM 44815</strain>
    </source>
</reference>
<accession>A0A1A8ZAA5</accession>
<gene>
    <name evidence="1" type="ORF">GA0070611_1382</name>
</gene>
<name>A0A1A8ZAA5_9ACTN</name>
<dbReference type="PATRIC" id="fig|261654.4.peg.1408"/>
<evidence type="ECO:0000313" key="1">
    <source>
        <dbReference type="EMBL" id="SBT40765.1"/>
    </source>
</evidence>
<organism evidence="1 2">
    <name type="scientific">Micromonospora auratinigra</name>
    <dbReference type="NCBI Taxonomy" id="261654"/>
    <lineage>
        <taxon>Bacteria</taxon>
        <taxon>Bacillati</taxon>
        <taxon>Actinomycetota</taxon>
        <taxon>Actinomycetes</taxon>
        <taxon>Micromonosporales</taxon>
        <taxon>Micromonosporaceae</taxon>
        <taxon>Micromonospora</taxon>
    </lineage>
</organism>
<dbReference type="RefSeq" id="WP_167604407.1">
    <property type="nucleotide sequence ID" value="NZ_LT594323.1"/>
</dbReference>
<dbReference type="Proteomes" id="UP000199385">
    <property type="component" value="Chromosome I"/>
</dbReference>
<evidence type="ECO:0000313" key="2">
    <source>
        <dbReference type="Proteomes" id="UP000199385"/>
    </source>
</evidence>
<keyword evidence="2" id="KW-1185">Reference proteome</keyword>
<protein>
    <submittedName>
        <fullName evidence="1">Uncharacterized protein</fullName>
    </submittedName>
</protein>
<proteinExistence type="predicted"/>